<dbReference type="RefSeq" id="WP_063010042.1">
    <property type="nucleotide sequence ID" value="NZ_JAVDWW010000004.1"/>
</dbReference>
<organism evidence="3 4">
    <name type="scientific">Nocardia kruczakiae</name>
    <dbReference type="NCBI Taxonomy" id="261477"/>
    <lineage>
        <taxon>Bacteria</taxon>
        <taxon>Bacillati</taxon>
        <taxon>Actinomycetota</taxon>
        <taxon>Actinomycetes</taxon>
        <taxon>Mycobacteriales</taxon>
        <taxon>Nocardiaceae</taxon>
        <taxon>Nocardia</taxon>
    </lineage>
</organism>
<proteinExistence type="predicted"/>
<reference evidence="3 4" key="1">
    <citation type="submission" date="2023-07" db="EMBL/GenBank/DDBJ databases">
        <title>Sorghum-associated microbial communities from plants grown in Nebraska, USA.</title>
        <authorList>
            <person name="Schachtman D."/>
        </authorList>
    </citation>
    <scope>NUCLEOTIDE SEQUENCE [LARGE SCALE GENOMIC DNA]</scope>
    <source>
        <strain evidence="3 4">4272</strain>
    </source>
</reference>
<feature type="compositionally biased region" description="Polar residues" evidence="1">
    <location>
        <begin position="188"/>
        <end position="198"/>
    </location>
</feature>
<accession>A0ABU1XFD7</accession>
<feature type="compositionally biased region" description="Polar residues" evidence="1">
    <location>
        <begin position="247"/>
        <end position="259"/>
    </location>
</feature>
<dbReference type="EMBL" id="JAVDWW010000004">
    <property type="protein sequence ID" value="MDR7169270.1"/>
    <property type="molecule type" value="Genomic_DNA"/>
</dbReference>
<feature type="region of interest" description="Disordered" evidence="1">
    <location>
        <begin position="152"/>
        <end position="208"/>
    </location>
</feature>
<evidence type="ECO:0000256" key="1">
    <source>
        <dbReference type="SAM" id="MobiDB-lite"/>
    </source>
</evidence>
<evidence type="ECO:0000259" key="2">
    <source>
        <dbReference type="Pfam" id="PF01464"/>
    </source>
</evidence>
<feature type="region of interest" description="Disordered" evidence="1">
    <location>
        <begin position="312"/>
        <end position="332"/>
    </location>
</feature>
<comment type="caution">
    <text evidence="3">The sequence shown here is derived from an EMBL/GenBank/DDBJ whole genome shotgun (WGS) entry which is preliminary data.</text>
</comment>
<sequence length="332" mass="35401">MTESVSLPRVTDAPLLNAAVSRLEKVLEALLNGLGDGNAKKVVMASLAATDKPTETITGEMVADYGDRQKKIRKYNEEWNSLDTMMSDIAENSAGIANETRAAVKQLETDITGILSGVAPHPSVALQLSLIDKIDKAVEHADLVVSQAHKLHDENSTRIPTQPQGSGGGGNYGPVPSSYVPPNSSGSYDRQYTQPVSSSGGGPGRHLDDQELEYYIGKALDRLGITDPAARARWTEGYLTLIKRESSGNTGSINTTDSNAAAGHPSQGLTQTIPSTFEAYHVAGTSSEITDPEANIAASMNYVMDRYHVSRDGSNLTSNVQQADARRPAKGY</sequence>
<feature type="domain" description="Transglycosylase SLT" evidence="2">
    <location>
        <begin position="236"/>
        <end position="308"/>
    </location>
</feature>
<gene>
    <name evidence="3" type="ORF">J2W56_003011</name>
</gene>
<evidence type="ECO:0000313" key="4">
    <source>
        <dbReference type="Proteomes" id="UP001251217"/>
    </source>
</evidence>
<dbReference type="InterPro" id="IPR023346">
    <property type="entry name" value="Lysozyme-like_dom_sf"/>
</dbReference>
<evidence type="ECO:0000313" key="3">
    <source>
        <dbReference type="EMBL" id="MDR7169270.1"/>
    </source>
</evidence>
<keyword evidence="4" id="KW-1185">Reference proteome</keyword>
<dbReference type="Proteomes" id="UP001251217">
    <property type="component" value="Unassembled WGS sequence"/>
</dbReference>
<dbReference type="InterPro" id="IPR008258">
    <property type="entry name" value="Transglycosylase_SLT_dom_1"/>
</dbReference>
<dbReference type="SUPFAM" id="SSF53955">
    <property type="entry name" value="Lysozyme-like"/>
    <property type="match status" value="1"/>
</dbReference>
<name>A0ABU1XFD7_9NOCA</name>
<dbReference type="Pfam" id="PF01464">
    <property type="entry name" value="SLT"/>
    <property type="match status" value="1"/>
</dbReference>
<feature type="compositionally biased region" description="Polar residues" evidence="1">
    <location>
        <begin position="312"/>
        <end position="322"/>
    </location>
</feature>
<feature type="compositionally biased region" description="Low complexity" evidence="1">
    <location>
        <begin position="173"/>
        <end position="187"/>
    </location>
</feature>
<feature type="region of interest" description="Disordered" evidence="1">
    <location>
        <begin position="246"/>
        <end position="267"/>
    </location>
</feature>
<protein>
    <recommendedName>
        <fullName evidence="2">Transglycosylase SLT domain-containing protein</fullName>
    </recommendedName>
</protein>
<dbReference type="Gene3D" id="1.10.530.10">
    <property type="match status" value="1"/>
</dbReference>